<keyword evidence="2" id="KW-1185">Reference proteome</keyword>
<gene>
    <name evidence="1" type="ORF">N8I74_15865</name>
</gene>
<protein>
    <submittedName>
        <fullName evidence="1">Uncharacterized protein</fullName>
    </submittedName>
</protein>
<organism evidence="1 2">
    <name type="scientific">Chitiniphilus purpureus</name>
    <dbReference type="NCBI Taxonomy" id="2981137"/>
    <lineage>
        <taxon>Bacteria</taxon>
        <taxon>Pseudomonadati</taxon>
        <taxon>Pseudomonadota</taxon>
        <taxon>Betaproteobacteria</taxon>
        <taxon>Neisseriales</taxon>
        <taxon>Chitinibacteraceae</taxon>
        <taxon>Chitiniphilus</taxon>
    </lineage>
</organism>
<accession>A0ABY6DK92</accession>
<evidence type="ECO:0000313" key="1">
    <source>
        <dbReference type="EMBL" id="UXY14780.1"/>
    </source>
</evidence>
<name>A0ABY6DK92_9NEIS</name>
<sequence>MVKRRPSGFCATCQCGVVIGALDAKRTARRDMGQILGKWLFDGCTVRPYFDGTWSIEIRRCECDAAERQGDSHD</sequence>
<dbReference type="EMBL" id="CP106753">
    <property type="protein sequence ID" value="UXY14780.1"/>
    <property type="molecule type" value="Genomic_DNA"/>
</dbReference>
<dbReference type="RefSeq" id="WP_263124088.1">
    <property type="nucleotide sequence ID" value="NZ_CP106753.1"/>
</dbReference>
<evidence type="ECO:0000313" key="2">
    <source>
        <dbReference type="Proteomes" id="UP001061302"/>
    </source>
</evidence>
<proteinExistence type="predicted"/>
<dbReference type="Proteomes" id="UP001061302">
    <property type="component" value="Chromosome"/>
</dbReference>
<reference evidence="1" key="1">
    <citation type="submission" date="2022-10" db="EMBL/GenBank/DDBJ databases">
        <title>Chitiniphilus purpureus sp. nov., a novel chitin-degrading bacterium isolated from crawfish pond sediment.</title>
        <authorList>
            <person name="Li K."/>
        </authorList>
    </citation>
    <scope>NUCLEOTIDE SEQUENCE</scope>
    <source>
        <strain evidence="1">CD1</strain>
    </source>
</reference>